<evidence type="ECO:0000313" key="11">
    <source>
        <dbReference type="EMBL" id="ACZ42623.1"/>
    </source>
</evidence>
<dbReference type="InterPro" id="IPR015422">
    <property type="entry name" value="PyrdxlP-dep_Trfase_small"/>
</dbReference>
<dbReference type="InterPro" id="IPR017657">
    <property type="entry name" value="L-lysine_6-transaminase"/>
</dbReference>
<dbReference type="Proteomes" id="UP000000323">
    <property type="component" value="Chromosome 1"/>
</dbReference>
<evidence type="ECO:0000256" key="2">
    <source>
        <dbReference type="ARBA" id="ARBA00008954"/>
    </source>
</evidence>
<dbReference type="PIRSF" id="PIRSF000521">
    <property type="entry name" value="Transaminase_4ab_Lys_Orn"/>
    <property type="match status" value="1"/>
</dbReference>
<keyword evidence="5" id="KW-0808">Transferase</keyword>
<dbReference type="InterPro" id="IPR015421">
    <property type="entry name" value="PyrdxlP-dep_Trfase_major"/>
</dbReference>
<dbReference type="HOGENOM" id="CLU_016922_10_1_0"/>
<keyword evidence="4" id="KW-0032">Aminotransferase</keyword>
<dbReference type="Pfam" id="PF00202">
    <property type="entry name" value="Aminotran_3"/>
    <property type="match status" value="1"/>
</dbReference>
<keyword evidence="12" id="KW-1185">Reference proteome</keyword>
<dbReference type="STRING" id="525904.Tter_1717"/>
<gene>
    <name evidence="11" type="ordered locus">Tter_1717</name>
</gene>
<keyword evidence="6 9" id="KW-0663">Pyridoxal phosphate</keyword>
<protein>
    <recommendedName>
        <fullName evidence="8">L-lysine-epsilon aminotransferase</fullName>
        <ecNumber evidence="3">2.6.1.36</ecNumber>
    </recommendedName>
    <alternativeName>
        <fullName evidence="7">Lysine 6-aminotransferase</fullName>
    </alternativeName>
</protein>
<evidence type="ECO:0000256" key="5">
    <source>
        <dbReference type="ARBA" id="ARBA00022679"/>
    </source>
</evidence>
<dbReference type="RefSeq" id="WP_012875657.1">
    <property type="nucleotide sequence ID" value="NC_013525.1"/>
</dbReference>
<accession>D1CCV8</accession>
<dbReference type="PANTHER" id="PTHR43206:SF2">
    <property type="entry name" value="4-AMINOBUTYRATE AMINOTRANSFERASE GABT"/>
    <property type="match status" value="1"/>
</dbReference>
<evidence type="ECO:0000256" key="4">
    <source>
        <dbReference type="ARBA" id="ARBA00022576"/>
    </source>
</evidence>
<proteinExistence type="inferred from homology"/>
<evidence type="ECO:0000256" key="8">
    <source>
        <dbReference type="ARBA" id="ARBA00050040"/>
    </source>
</evidence>
<keyword evidence="10" id="KW-0175">Coiled coil</keyword>
<dbReference type="GO" id="GO:0017000">
    <property type="term" value="P:antibiotic biosynthetic process"/>
    <property type="evidence" value="ECO:0007669"/>
    <property type="project" value="InterPro"/>
</dbReference>
<evidence type="ECO:0000256" key="10">
    <source>
        <dbReference type="SAM" id="Coils"/>
    </source>
</evidence>
<dbReference type="OrthoDB" id="9801052at2"/>
<sequence>MDTVVRTGFEPVRIAPADVHTCLARHILVDGLPLVYDYRRSQGSYLVDETTGRRYIDLFSFYSSAPLGHNHPKMRDPEFAAKIAEIALINPSNSDVYTVEMAEFVETLAKYVIPPEFPHLFFVAGGAPAVENALKVAFDWKVRKNLARGKGEKGTKVIHFREAFHGRLGYTLSLTNTYDPRKYKYFPKFDWPRVENPKLRFPITAEVIAEVEEAEERSVAQIEAALDRYQDDIAAIIIEPVQCEGGDNHFRPEFFAKLRKIADEREVMLIYDEIQTGMGMTGTWWMAEQLGVMPDIIVFGKKLQVCGIAVSRRVDEVEDNVFVEPSRISSTWGGNLVDMVRGQRYIQVILEDNLLENASRQGKFLLQQLEGLREEGFAISNIRGRGLLVAFDLPDHELRDLVHHEALKAGVILLKCGEKGIRLRPFMDVNSDVLQEAIDILRTILPRSK</sequence>
<dbReference type="EMBL" id="CP001825">
    <property type="protein sequence ID" value="ACZ42623.1"/>
    <property type="molecule type" value="Genomic_DNA"/>
</dbReference>
<dbReference type="KEGG" id="ttr:Tter_1717"/>
<dbReference type="InterPro" id="IPR005814">
    <property type="entry name" value="Aminotrans_3"/>
</dbReference>
<dbReference type="GO" id="GO:0030170">
    <property type="term" value="F:pyridoxal phosphate binding"/>
    <property type="evidence" value="ECO:0007669"/>
    <property type="project" value="InterPro"/>
</dbReference>
<dbReference type="CDD" id="cd00610">
    <property type="entry name" value="OAT_like"/>
    <property type="match status" value="1"/>
</dbReference>
<dbReference type="Gene3D" id="3.40.640.10">
    <property type="entry name" value="Type I PLP-dependent aspartate aminotransferase-like (Major domain)"/>
    <property type="match status" value="1"/>
</dbReference>
<evidence type="ECO:0000256" key="6">
    <source>
        <dbReference type="ARBA" id="ARBA00022898"/>
    </source>
</evidence>
<dbReference type="AlphaFoldDB" id="D1CCV8"/>
<dbReference type="EC" id="2.6.1.36" evidence="3"/>
<evidence type="ECO:0000256" key="7">
    <source>
        <dbReference type="ARBA" id="ARBA00030921"/>
    </source>
</evidence>
<dbReference type="Gene3D" id="3.90.1150.10">
    <property type="entry name" value="Aspartate Aminotransferase, domain 1"/>
    <property type="match status" value="1"/>
</dbReference>
<dbReference type="InterPro" id="IPR015424">
    <property type="entry name" value="PyrdxlP-dep_Trfase"/>
</dbReference>
<dbReference type="NCBIfam" id="TIGR03251">
    <property type="entry name" value="LAT_fam"/>
    <property type="match status" value="1"/>
</dbReference>
<organism evidence="11 12">
    <name type="scientific">Thermobaculum terrenum (strain ATCC BAA-798 / CCMEE 7001 / YNP1)</name>
    <dbReference type="NCBI Taxonomy" id="525904"/>
    <lineage>
        <taxon>Bacteria</taxon>
        <taxon>Bacillati</taxon>
        <taxon>Chloroflexota</taxon>
        <taxon>Chloroflexia</taxon>
        <taxon>Candidatus Thermobaculales</taxon>
        <taxon>Candidatus Thermobaculaceae</taxon>
        <taxon>Thermobaculum</taxon>
    </lineage>
</organism>
<evidence type="ECO:0000256" key="1">
    <source>
        <dbReference type="ARBA" id="ARBA00001933"/>
    </source>
</evidence>
<dbReference type="eggNOG" id="COG0160">
    <property type="taxonomic scope" value="Bacteria"/>
</dbReference>
<dbReference type="PANTHER" id="PTHR43206">
    <property type="entry name" value="AMINOTRANSFERASE"/>
    <property type="match status" value="1"/>
</dbReference>
<dbReference type="GO" id="GO:0009450">
    <property type="term" value="P:gamma-aminobutyric acid catabolic process"/>
    <property type="evidence" value="ECO:0007669"/>
    <property type="project" value="TreeGrafter"/>
</dbReference>
<dbReference type="SUPFAM" id="SSF53383">
    <property type="entry name" value="PLP-dependent transferases"/>
    <property type="match status" value="1"/>
</dbReference>
<comment type="similarity">
    <text evidence="2 9">Belongs to the class-III pyridoxal-phosphate-dependent aminotransferase family.</text>
</comment>
<dbReference type="GO" id="GO:0045484">
    <property type="term" value="F:L-lysine 6-transaminase activity"/>
    <property type="evidence" value="ECO:0007669"/>
    <property type="project" value="UniProtKB-EC"/>
</dbReference>
<reference evidence="12" key="1">
    <citation type="journal article" date="2010" name="Stand. Genomic Sci.">
        <title>Complete genome sequence of 'Thermobaculum terrenum' type strain (YNP1).</title>
        <authorList>
            <person name="Kiss H."/>
            <person name="Cleland D."/>
            <person name="Lapidus A."/>
            <person name="Lucas S."/>
            <person name="Glavina Del Rio T."/>
            <person name="Nolan M."/>
            <person name="Tice H."/>
            <person name="Han C."/>
            <person name="Goodwin L."/>
            <person name="Pitluck S."/>
            <person name="Liolios K."/>
            <person name="Ivanova N."/>
            <person name="Mavromatis K."/>
            <person name="Ovchinnikova G."/>
            <person name="Pati A."/>
            <person name="Chen A."/>
            <person name="Palaniappan K."/>
            <person name="Land M."/>
            <person name="Hauser L."/>
            <person name="Chang Y."/>
            <person name="Jeffries C."/>
            <person name="Lu M."/>
            <person name="Brettin T."/>
            <person name="Detter J."/>
            <person name="Goker M."/>
            <person name="Tindall B."/>
            <person name="Beck B."/>
            <person name="McDermott T."/>
            <person name="Woyke T."/>
            <person name="Bristow J."/>
            <person name="Eisen J."/>
            <person name="Markowitz V."/>
            <person name="Hugenholtz P."/>
            <person name="Kyrpides N."/>
            <person name="Klenk H."/>
            <person name="Cheng J."/>
        </authorList>
    </citation>
    <scope>NUCLEOTIDE SEQUENCE [LARGE SCALE GENOMIC DNA]</scope>
    <source>
        <strain evidence="12">ATCC BAA-798 / YNP1</strain>
    </source>
</reference>
<evidence type="ECO:0000313" key="12">
    <source>
        <dbReference type="Proteomes" id="UP000000323"/>
    </source>
</evidence>
<feature type="coiled-coil region" evidence="10">
    <location>
        <begin position="212"/>
        <end position="239"/>
    </location>
</feature>
<evidence type="ECO:0000256" key="9">
    <source>
        <dbReference type="RuleBase" id="RU003560"/>
    </source>
</evidence>
<comment type="cofactor">
    <cofactor evidence="1">
        <name>pyridoxal 5'-phosphate</name>
        <dbReference type="ChEBI" id="CHEBI:597326"/>
    </cofactor>
</comment>
<name>D1CCV8_THET1</name>
<evidence type="ECO:0000256" key="3">
    <source>
        <dbReference type="ARBA" id="ARBA00013071"/>
    </source>
</evidence>